<evidence type="ECO:0000259" key="4">
    <source>
        <dbReference type="Pfam" id="PF03088"/>
    </source>
</evidence>
<dbReference type="GO" id="GO:0012505">
    <property type="term" value="C:endomembrane system"/>
    <property type="evidence" value="ECO:0007669"/>
    <property type="project" value="TreeGrafter"/>
</dbReference>
<dbReference type="Gene3D" id="2.120.10.30">
    <property type="entry name" value="TolB, C-terminal domain"/>
    <property type="match status" value="1"/>
</dbReference>
<dbReference type="OrthoDB" id="6158891at2759"/>
<evidence type="ECO:0000313" key="5">
    <source>
        <dbReference type="EMBL" id="CAG5129931.1"/>
    </source>
</evidence>
<proteinExistence type="inferred from homology"/>
<feature type="non-terminal residue" evidence="5">
    <location>
        <position position="1"/>
    </location>
</feature>
<evidence type="ECO:0000313" key="6">
    <source>
        <dbReference type="Proteomes" id="UP000678393"/>
    </source>
</evidence>
<dbReference type="Proteomes" id="UP000678393">
    <property type="component" value="Unassembled WGS sequence"/>
</dbReference>
<evidence type="ECO:0000256" key="3">
    <source>
        <dbReference type="ARBA" id="ARBA00023180"/>
    </source>
</evidence>
<gene>
    <name evidence="5" type="ORF">CUNI_LOCUS15489</name>
</gene>
<keyword evidence="3" id="KW-0325">Glycoprotein</keyword>
<dbReference type="Pfam" id="PF03088">
    <property type="entry name" value="Str_synth"/>
    <property type="match status" value="1"/>
</dbReference>
<dbReference type="PANTHER" id="PTHR10426">
    <property type="entry name" value="STRICTOSIDINE SYNTHASE-RELATED"/>
    <property type="match status" value="1"/>
</dbReference>
<organism evidence="5 6">
    <name type="scientific">Candidula unifasciata</name>
    <dbReference type="NCBI Taxonomy" id="100452"/>
    <lineage>
        <taxon>Eukaryota</taxon>
        <taxon>Metazoa</taxon>
        <taxon>Spiralia</taxon>
        <taxon>Lophotrochozoa</taxon>
        <taxon>Mollusca</taxon>
        <taxon>Gastropoda</taxon>
        <taxon>Heterobranchia</taxon>
        <taxon>Euthyneura</taxon>
        <taxon>Panpulmonata</taxon>
        <taxon>Eupulmonata</taxon>
        <taxon>Stylommatophora</taxon>
        <taxon>Helicina</taxon>
        <taxon>Helicoidea</taxon>
        <taxon>Geomitridae</taxon>
        <taxon>Candidula</taxon>
    </lineage>
</organism>
<keyword evidence="6" id="KW-1185">Reference proteome</keyword>
<dbReference type="InterPro" id="IPR011042">
    <property type="entry name" value="6-blade_b-propeller_TolB-like"/>
</dbReference>
<dbReference type="InterPro" id="IPR018119">
    <property type="entry name" value="Strictosidine_synth_cons-reg"/>
</dbReference>
<dbReference type="SUPFAM" id="SSF63829">
    <property type="entry name" value="Calcium-dependent phosphotriesterase"/>
    <property type="match status" value="1"/>
</dbReference>
<comment type="similarity">
    <text evidence="1">Belongs to the strictosidine synthase family.</text>
</comment>
<keyword evidence="2" id="KW-0597">Phosphoprotein</keyword>
<accession>A0A8S3ZTU0</accession>
<comment type="caution">
    <text evidence="5">The sequence shown here is derived from an EMBL/GenBank/DDBJ whole genome shotgun (WGS) entry which is preliminary data.</text>
</comment>
<feature type="domain" description="Strictosidine synthase conserved region" evidence="4">
    <location>
        <begin position="89"/>
        <end position="171"/>
    </location>
</feature>
<reference evidence="5" key="1">
    <citation type="submission" date="2021-04" db="EMBL/GenBank/DDBJ databases">
        <authorList>
            <consortium name="Molecular Ecology Group"/>
        </authorList>
    </citation>
    <scope>NUCLEOTIDE SEQUENCE</scope>
</reference>
<dbReference type="GO" id="GO:0016787">
    <property type="term" value="F:hydrolase activity"/>
    <property type="evidence" value="ECO:0007669"/>
    <property type="project" value="TreeGrafter"/>
</dbReference>
<dbReference type="EMBL" id="CAJHNH020003759">
    <property type="protein sequence ID" value="CAG5129931.1"/>
    <property type="molecule type" value="Genomic_DNA"/>
</dbReference>
<evidence type="ECO:0000256" key="2">
    <source>
        <dbReference type="ARBA" id="ARBA00022553"/>
    </source>
</evidence>
<feature type="non-terminal residue" evidence="5">
    <location>
        <position position="315"/>
    </location>
</feature>
<protein>
    <recommendedName>
        <fullName evidence="4">Strictosidine synthase conserved region domain-containing protein</fullName>
    </recommendedName>
</protein>
<name>A0A8S3ZTU0_9EUPU</name>
<dbReference type="AlphaFoldDB" id="A0A8S3ZTU0"/>
<evidence type="ECO:0000256" key="1">
    <source>
        <dbReference type="ARBA" id="ARBA00009191"/>
    </source>
</evidence>
<dbReference type="PANTHER" id="PTHR10426:SF88">
    <property type="entry name" value="ADIPOCYTE PLASMA MEMBRANE-ASSOCIATED PROTEIN HEMOMUCIN-RELATED"/>
    <property type="match status" value="1"/>
</dbReference>
<sequence>HLYASTVDNKIFDLASCPPRLIADLSPPGCLDIYSCGQLTSLRLDPASKTLLALDTYRGLFVVQPETGDIRLMYPVGTPINGRPPVHLNDMVITPDGVIIITDSSDTFPMDDDVYVCMDGRPTGRMVALHPNNGYMSELVPGLFNFPNGVELSQDGDLLVTETCRAAVHRVSLKRHSWMQVTPFAENLPGLPDNIRSSGRGTYWVGMTYARHAGVSNPVDDYSANPMYRNMGYRRMSKQTIRDMFTKWGIVVELDGMGRIITTLHDPTGMTLASITEVNEYGGVLNIGSHLVDYMVRIVSPSIKQSKESVESLIQ</sequence>